<organism evidence="3 4">
    <name type="scientific">Prosthecomicrobium pneumaticum</name>
    <dbReference type="NCBI Taxonomy" id="81895"/>
    <lineage>
        <taxon>Bacteria</taxon>
        <taxon>Pseudomonadati</taxon>
        <taxon>Pseudomonadota</taxon>
        <taxon>Alphaproteobacteria</taxon>
        <taxon>Hyphomicrobiales</taxon>
        <taxon>Kaistiaceae</taxon>
        <taxon>Prosthecomicrobium</taxon>
    </lineage>
</organism>
<evidence type="ECO:0000313" key="4">
    <source>
        <dbReference type="Proteomes" id="UP000523821"/>
    </source>
</evidence>
<keyword evidence="3" id="KW-0436">Ligase</keyword>
<comment type="caution">
    <text evidence="3">The sequence shown here is derived from an EMBL/GenBank/DDBJ whole genome shotgun (WGS) entry which is preliminary data.</text>
</comment>
<reference evidence="3 4" key="1">
    <citation type="submission" date="2020-08" db="EMBL/GenBank/DDBJ databases">
        <title>Genomic Encyclopedia of Type Strains, Phase IV (KMG-IV): sequencing the most valuable type-strain genomes for metagenomic binning, comparative biology and taxonomic classification.</title>
        <authorList>
            <person name="Goeker M."/>
        </authorList>
    </citation>
    <scope>NUCLEOTIDE SEQUENCE [LARGE SCALE GENOMIC DNA]</scope>
    <source>
        <strain evidence="3 4">DSM 16268</strain>
    </source>
</reference>
<dbReference type="PROSITE" id="PS50975">
    <property type="entry name" value="ATP_GRASP"/>
    <property type="match status" value="1"/>
</dbReference>
<proteinExistence type="predicted"/>
<dbReference type="GO" id="GO:0016874">
    <property type="term" value="F:ligase activity"/>
    <property type="evidence" value="ECO:0007669"/>
    <property type="project" value="UniProtKB-KW"/>
</dbReference>
<keyword evidence="4" id="KW-1185">Reference proteome</keyword>
<dbReference type="InterPro" id="IPR011761">
    <property type="entry name" value="ATP-grasp"/>
</dbReference>
<dbReference type="InterPro" id="IPR003806">
    <property type="entry name" value="ATP-grasp_PylC-type"/>
</dbReference>
<dbReference type="AlphaFoldDB" id="A0A7W9FQR8"/>
<dbReference type="GO" id="GO:0046872">
    <property type="term" value="F:metal ion binding"/>
    <property type="evidence" value="ECO:0007669"/>
    <property type="project" value="InterPro"/>
</dbReference>
<keyword evidence="1" id="KW-0547">Nucleotide-binding</keyword>
<dbReference type="EMBL" id="JACHOO010000014">
    <property type="protein sequence ID" value="MBB5755164.1"/>
    <property type="molecule type" value="Genomic_DNA"/>
</dbReference>
<dbReference type="GO" id="GO:0005524">
    <property type="term" value="F:ATP binding"/>
    <property type="evidence" value="ECO:0007669"/>
    <property type="project" value="UniProtKB-UniRule"/>
</dbReference>
<accession>A0A7W9FQR8</accession>
<evidence type="ECO:0000313" key="3">
    <source>
        <dbReference type="EMBL" id="MBB5755164.1"/>
    </source>
</evidence>
<name>A0A7W9FQR8_9HYPH</name>
<sequence length="288" mass="31547">MMRREPRIAAHVCATSDPIGKLALFPQVMLRPTLSIEMDRMRWPRSPRGPRLAHRPSGGKLKQYELLTKAGIPVPRMTAVTPDLVLDPTEWGPYVVVKPDRGRRGAFVTVRKPGKVRYQDPESFAPDHLGRKGGMVAQQFIYTGPQPQAYRVLTYFGRAVNCTLSTGRADLPALEGPDGFRKAGGVSIVASAMGSTFVLADDADVIALAQQVHAVVPDIPSLGVDIIRDARTGQLFVLEINPSGNCWRLSSPNGRKIQAENKIDLYSQFDALEVVAARSVELALEQAR</sequence>
<dbReference type="SUPFAM" id="SSF56059">
    <property type="entry name" value="Glutathione synthetase ATP-binding domain-like"/>
    <property type="match status" value="1"/>
</dbReference>
<feature type="domain" description="ATP-grasp" evidence="2">
    <location>
        <begin position="64"/>
        <end position="274"/>
    </location>
</feature>
<dbReference type="Proteomes" id="UP000523821">
    <property type="component" value="Unassembled WGS sequence"/>
</dbReference>
<evidence type="ECO:0000259" key="2">
    <source>
        <dbReference type="PROSITE" id="PS50975"/>
    </source>
</evidence>
<gene>
    <name evidence="3" type="ORF">GGQ63_004265</name>
</gene>
<dbReference type="Pfam" id="PF02655">
    <property type="entry name" value="ATP-grasp_3"/>
    <property type="match status" value="1"/>
</dbReference>
<evidence type="ECO:0000256" key="1">
    <source>
        <dbReference type="PROSITE-ProRule" id="PRU00409"/>
    </source>
</evidence>
<dbReference type="RefSeq" id="WP_183858594.1">
    <property type="nucleotide sequence ID" value="NZ_JACHOO010000014.1"/>
</dbReference>
<keyword evidence="1" id="KW-0067">ATP-binding</keyword>
<protein>
    <submittedName>
        <fullName evidence="3">Glutathione synthase/RimK-type ligase-like ATP-grasp enzyme</fullName>
    </submittedName>
</protein>